<dbReference type="EMBL" id="RCWN01000001">
    <property type="protein sequence ID" value="RLQ87303.1"/>
    <property type="molecule type" value="Genomic_DNA"/>
</dbReference>
<accession>A0A3L7J9D8</accession>
<comment type="similarity">
    <text evidence="1">Belongs to the membrane fusion protein (MFP) (TC 8.A.1) family.</text>
</comment>
<name>A0A3L7J9D8_9HYPH</name>
<evidence type="ECO:0000259" key="4">
    <source>
        <dbReference type="Pfam" id="PF25954"/>
    </source>
</evidence>
<dbReference type="SUPFAM" id="SSF111369">
    <property type="entry name" value="HlyD-like secretion proteins"/>
    <property type="match status" value="1"/>
</dbReference>
<keyword evidence="6" id="KW-1185">Reference proteome</keyword>
<evidence type="ECO:0000256" key="2">
    <source>
        <dbReference type="SAM" id="Coils"/>
    </source>
</evidence>
<feature type="compositionally biased region" description="Polar residues" evidence="3">
    <location>
        <begin position="70"/>
        <end position="79"/>
    </location>
</feature>
<organism evidence="5 6">
    <name type="scientific">Notoacmeibacter ruber</name>
    <dbReference type="NCBI Taxonomy" id="2670375"/>
    <lineage>
        <taxon>Bacteria</taxon>
        <taxon>Pseudomonadati</taxon>
        <taxon>Pseudomonadota</taxon>
        <taxon>Alphaproteobacteria</taxon>
        <taxon>Hyphomicrobiales</taxon>
        <taxon>Notoacmeibacteraceae</taxon>
        <taxon>Notoacmeibacter</taxon>
    </lineage>
</organism>
<feature type="region of interest" description="Disordered" evidence="3">
    <location>
        <begin position="66"/>
        <end position="104"/>
    </location>
</feature>
<feature type="domain" description="CusB-like beta-barrel" evidence="4">
    <location>
        <begin position="285"/>
        <end position="354"/>
    </location>
</feature>
<dbReference type="Pfam" id="PF25954">
    <property type="entry name" value="Beta-barrel_RND_2"/>
    <property type="match status" value="1"/>
</dbReference>
<dbReference type="PANTHER" id="PTHR30469:SF15">
    <property type="entry name" value="HLYD FAMILY OF SECRETION PROTEINS"/>
    <property type="match status" value="1"/>
</dbReference>
<gene>
    <name evidence="5" type="ORF">D8780_02840</name>
</gene>
<dbReference type="GO" id="GO:1990281">
    <property type="term" value="C:efflux pump complex"/>
    <property type="evidence" value="ECO:0007669"/>
    <property type="project" value="TreeGrafter"/>
</dbReference>
<proteinExistence type="inferred from homology"/>
<dbReference type="InterPro" id="IPR006143">
    <property type="entry name" value="RND_pump_MFP"/>
</dbReference>
<dbReference type="Gene3D" id="2.40.50.100">
    <property type="match status" value="1"/>
</dbReference>
<reference evidence="5 6" key="1">
    <citation type="submission" date="2018-10" db="EMBL/GenBank/DDBJ databases">
        <title>Notoacmeibacter sp. M2BS9Y-3-1, whole genome shotgun sequence.</title>
        <authorList>
            <person name="Tuo L."/>
        </authorList>
    </citation>
    <scope>NUCLEOTIDE SEQUENCE [LARGE SCALE GENOMIC DNA]</scope>
    <source>
        <strain evidence="5 6">M2BS9Y-3-1</strain>
    </source>
</reference>
<dbReference type="GO" id="GO:0015562">
    <property type="term" value="F:efflux transmembrane transporter activity"/>
    <property type="evidence" value="ECO:0007669"/>
    <property type="project" value="TreeGrafter"/>
</dbReference>
<dbReference type="Gene3D" id="2.40.30.170">
    <property type="match status" value="1"/>
</dbReference>
<dbReference type="Proteomes" id="UP000281094">
    <property type="component" value="Unassembled WGS sequence"/>
</dbReference>
<dbReference type="PANTHER" id="PTHR30469">
    <property type="entry name" value="MULTIDRUG RESISTANCE PROTEIN MDTA"/>
    <property type="match status" value="1"/>
</dbReference>
<protein>
    <submittedName>
        <fullName evidence="5">Efflux RND transporter periplasmic adaptor subunit</fullName>
    </submittedName>
</protein>
<dbReference type="Gene3D" id="2.40.420.20">
    <property type="match status" value="1"/>
</dbReference>
<evidence type="ECO:0000256" key="1">
    <source>
        <dbReference type="ARBA" id="ARBA00009477"/>
    </source>
</evidence>
<evidence type="ECO:0000313" key="6">
    <source>
        <dbReference type="Proteomes" id="UP000281094"/>
    </source>
</evidence>
<dbReference type="InterPro" id="IPR058792">
    <property type="entry name" value="Beta-barrel_RND_2"/>
</dbReference>
<sequence>MSFLGTRSNRPLQIRFPPSCDRPHVRASPHLFALMEKFDMRRYAFLLMTASLLALAPASSSAWAEETGAATESNQSQSKPPAIRVTEAGNRRMTSTLPANGTIRPRQEAVVGTDLSGLTIVELLADQGDMVKKGEVLARLDTSSLEIQRAQAVAQREAAKAQVSQAESQVADAQVAVRQAEDALQRQERLRKSGTVAQAALDDSSYAVDSARAKMQTAQRAASAAQAQIAVSDAQIRDIDRRLADSEVTALADGLVLERNATLGAIVGAGAAPLFRIAVGAELELAAEISETELLKIEPGMKAEISLPGRRDTIEGTVRIVDPEIDPTTRLATVRISLPEVDGLRVGAFARSNIETVDREAVAVPSTAILYDGRDPQLQKVVDGVVQTTAIDIGVRTEGFVEVLGGVDVGDVVVTRAGTFVANGDRIRPIRETAAVSDAGQQTGSID</sequence>
<keyword evidence="2" id="KW-0175">Coiled coil</keyword>
<comment type="caution">
    <text evidence="5">The sequence shown here is derived from an EMBL/GenBank/DDBJ whole genome shotgun (WGS) entry which is preliminary data.</text>
</comment>
<dbReference type="AlphaFoldDB" id="A0A3L7J9D8"/>
<evidence type="ECO:0000313" key="5">
    <source>
        <dbReference type="EMBL" id="RLQ87303.1"/>
    </source>
</evidence>
<dbReference type="NCBIfam" id="TIGR01730">
    <property type="entry name" value="RND_mfp"/>
    <property type="match status" value="1"/>
</dbReference>
<evidence type="ECO:0000256" key="3">
    <source>
        <dbReference type="SAM" id="MobiDB-lite"/>
    </source>
</evidence>
<dbReference type="Gene3D" id="1.10.287.470">
    <property type="entry name" value="Helix hairpin bin"/>
    <property type="match status" value="1"/>
</dbReference>
<feature type="coiled-coil region" evidence="2">
    <location>
        <begin position="149"/>
        <end position="228"/>
    </location>
</feature>